<evidence type="ECO:0000313" key="2">
    <source>
        <dbReference type="EMBL" id="SDU68277.1"/>
    </source>
</evidence>
<keyword evidence="3" id="KW-1185">Reference proteome</keyword>
<dbReference type="RefSeq" id="WP_046770975.1">
    <property type="nucleotide sequence ID" value="NZ_LBMC01000038.1"/>
</dbReference>
<evidence type="ECO:0000256" key="1">
    <source>
        <dbReference type="SAM" id="MobiDB-lite"/>
    </source>
</evidence>
<accession>A0A1H2KHT5</accession>
<dbReference type="Proteomes" id="UP000182977">
    <property type="component" value="Chromosome I"/>
</dbReference>
<proteinExistence type="predicted"/>
<dbReference type="AlphaFoldDB" id="A0A1H2KHT5"/>
<gene>
    <name evidence="2" type="ORF">SAMN04488563_3855</name>
</gene>
<feature type="region of interest" description="Disordered" evidence="1">
    <location>
        <begin position="1"/>
        <end position="20"/>
    </location>
</feature>
<name>A0A1H2KHT5_9ACTN</name>
<feature type="compositionally biased region" description="Acidic residues" evidence="1">
    <location>
        <begin position="1"/>
        <end position="10"/>
    </location>
</feature>
<dbReference type="EMBL" id="LT629791">
    <property type="protein sequence ID" value="SDU68277.1"/>
    <property type="molecule type" value="Genomic_DNA"/>
</dbReference>
<feature type="region of interest" description="Disordered" evidence="1">
    <location>
        <begin position="27"/>
        <end position="93"/>
    </location>
</feature>
<dbReference type="STRING" id="419479.SAMN04488563_3855"/>
<feature type="compositionally biased region" description="Basic and acidic residues" evidence="1">
    <location>
        <begin position="11"/>
        <end position="20"/>
    </location>
</feature>
<reference evidence="3" key="1">
    <citation type="submission" date="2016-10" db="EMBL/GenBank/DDBJ databases">
        <authorList>
            <person name="Varghese N."/>
            <person name="Submissions S."/>
        </authorList>
    </citation>
    <scope>NUCLEOTIDE SEQUENCE [LARGE SCALE GENOMIC DNA]</scope>
    <source>
        <strain evidence="3">DSM 45079</strain>
    </source>
</reference>
<organism evidence="2 3">
    <name type="scientific">Jiangella alkaliphila</name>
    <dbReference type="NCBI Taxonomy" id="419479"/>
    <lineage>
        <taxon>Bacteria</taxon>
        <taxon>Bacillati</taxon>
        <taxon>Actinomycetota</taxon>
        <taxon>Actinomycetes</taxon>
        <taxon>Jiangellales</taxon>
        <taxon>Jiangellaceae</taxon>
        <taxon>Jiangella</taxon>
    </lineage>
</organism>
<feature type="compositionally biased region" description="Basic and acidic residues" evidence="1">
    <location>
        <begin position="63"/>
        <end position="74"/>
    </location>
</feature>
<dbReference type="OrthoDB" id="5196535at2"/>
<evidence type="ECO:0000313" key="3">
    <source>
        <dbReference type="Proteomes" id="UP000182977"/>
    </source>
</evidence>
<protein>
    <submittedName>
        <fullName evidence="2">Uncharacterized protein</fullName>
    </submittedName>
</protein>
<sequence>MTTDQPDDVPAEERERTNDAIAKLKRDLAAAKGRPRPRGVNYEKFQGAIGLDDDGNVQAPLTPEERRRKEEWLRRAKGPRGSEPGTDSGPESE</sequence>